<dbReference type="CDD" id="cd03784">
    <property type="entry name" value="GT1_Gtf-like"/>
    <property type="match status" value="1"/>
</dbReference>
<dbReference type="InterPro" id="IPR035595">
    <property type="entry name" value="UDP_glycos_trans_CS"/>
</dbReference>
<sequence>MEAQKAHVLVVPYPSQGRMNPMFQFSKWLASKGIKPTLAPTLCFSKLMDTTAISTHYGLPIKVRPFSDGYDDGGFIQAGSIPAYLDSLKVNGPKTLAQLIEKLTEEGDPVKAIIYDGFLPWALDVAKKFGLLGVLFFPESCSVNSIYYHVQRGLIKVPLMGPGPSTVSVPGVPELQPWETPSFVYNGSYPEWFAWVLRQFSDIDQVDWVLCSIFYEMEKEVVDWMSTMWKVGTVGPTIPSYYLDKRLEDDKDYTFNRFKPTTSVTKNWLDTNPKNSVIYMSFGSLAKLSEPQFEELAWGLRNTHKNFLWVVRESEQAKLPKQFIEETSGQGLVVGWTSQLEVLSHEATGCFVTHCGFNSVLEALSLGVPIVGVPQWFDQGTNAKFAEDVWRVGIRAKVDDKGIVGRESLEECIREVMEGEKREELRKNADKWKRLANEAMDEGGSSDKNIDEFVSFLVGC</sequence>
<keyword evidence="5" id="KW-1185">Reference proteome</keyword>
<protein>
    <recommendedName>
        <fullName evidence="4">Glycosyltransferase</fullName>
        <ecNumber evidence="4">2.4.1.-</ecNumber>
    </recommendedName>
</protein>
<dbReference type="PANTHER" id="PTHR11926">
    <property type="entry name" value="GLUCOSYL/GLUCURONOSYL TRANSFERASES"/>
    <property type="match status" value="1"/>
</dbReference>
<dbReference type="PROSITE" id="PS00375">
    <property type="entry name" value="UDPGT"/>
    <property type="match status" value="1"/>
</dbReference>
<dbReference type="Pfam" id="PF00201">
    <property type="entry name" value="UDPGT"/>
    <property type="match status" value="1"/>
</dbReference>
<evidence type="ECO:0000313" key="5">
    <source>
        <dbReference type="Proteomes" id="UP000813463"/>
    </source>
</evidence>
<evidence type="ECO:0000256" key="3">
    <source>
        <dbReference type="RuleBase" id="RU003718"/>
    </source>
</evidence>
<reference evidence="5" key="1">
    <citation type="journal article" date="2021" name="Nat. Commun.">
        <title>Genomic analyses provide insights into spinach domestication and the genetic basis of agronomic traits.</title>
        <authorList>
            <person name="Cai X."/>
            <person name="Sun X."/>
            <person name="Xu C."/>
            <person name="Sun H."/>
            <person name="Wang X."/>
            <person name="Ge C."/>
            <person name="Zhang Z."/>
            <person name="Wang Q."/>
            <person name="Fei Z."/>
            <person name="Jiao C."/>
            <person name="Wang Q."/>
        </authorList>
    </citation>
    <scope>NUCLEOTIDE SEQUENCE [LARGE SCALE GENOMIC DNA]</scope>
    <source>
        <strain evidence="5">cv. Varoflay</strain>
    </source>
</reference>
<dbReference type="GO" id="GO:0080043">
    <property type="term" value="F:quercetin 3-O-glucosyltransferase activity"/>
    <property type="evidence" value="ECO:0000318"/>
    <property type="project" value="GO_Central"/>
</dbReference>
<dbReference type="Proteomes" id="UP000813463">
    <property type="component" value="Chromosome 5"/>
</dbReference>
<dbReference type="AlphaFoldDB" id="A0A9R0I4Y1"/>
<evidence type="ECO:0000256" key="2">
    <source>
        <dbReference type="ARBA" id="ARBA00022679"/>
    </source>
</evidence>
<keyword evidence="3" id="KW-0328">Glycosyltransferase</keyword>
<proteinExistence type="inferred from homology"/>
<gene>
    <name evidence="6" type="primary">LOC110782712</name>
</gene>
<evidence type="ECO:0000256" key="1">
    <source>
        <dbReference type="ARBA" id="ARBA00009995"/>
    </source>
</evidence>
<dbReference type="GO" id="GO:0005737">
    <property type="term" value="C:cytoplasm"/>
    <property type="evidence" value="ECO:0000318"/>
    <property type="project" value="GO_Central"/>
</dbReference>
<dbReference type="KEGG" id="soe:110782712"/>
<name>A0A9R0I4Y1_SPIOL</name>
<dbReference type="SUPFAM" id="SSF53756">
    <property type="entry name" value="UDP-Glycosyltransferase/glycogen phosphorylase"/>
    <property type="match status" value="1"/>
</dbReference>
<reference evidence="6" key="2">
    <citation type="submission" date="2025-08" db="UniProtKB">
        <authorList>
            <consortium name="RefSeq"/>
        </authorList>
    </citation>
    <scope>IDENTIFICATION</scope>
    <source>
        <tissue evidence="6">Leaf</tissue>
    </source>
</reference>
<evidence type="ECO:0000256" key="4">
    <source>
        <dbReference type="RuleBase" id="RU362057"/>
    </source>
</evidence>
<dbReference type="Gene3D" id="3.40.50.2000">
    <property type="entry name" value="Glycogen Phosphorylase B"/>
    <property type="match status" value="2"/>
</dbReference>
<organism evidence="5 6">
    <name type="scientific">Spinacia oleracea</name>
    <name type="common">Spinach</name>
    <dbReference type="NCBI Taxonomy" id="3562"/>
    <lineage>
        <taxon>Eukaryota</taxon>
        <taxon>Viridiplantae</taxon>
        <taxon>Streptophyta</taxon>
        <taxon>Embryophyta</taxon>
        <taxon>Tracheophyta</taxon>
        <taxon>Spermatophyta</taxon>
        <taxon>Magnoliopsida</taxon>
        <taxon>eudicotyledons</taxon>
        <taxon>Gunneridae</taxon>
        <taxon>Pentapetalae</taxon>
        <taxon>Caryophyllales</taxon>
        <taxon>Chenopodiaceae</taxon>
        <taxon>Chenopodioideae</taxon>
        <taxon>Anserineae</taxon>
        <taxon>Spinacia</taxon>
    </lineage>
</organism>
<dbReference type="PANTHER" id="PTHR11926:SF1553">
    <property type="entry name" value="GLYCOSYLTRANSFERASE"/>
    <property type="match status" value="1"/>
</dbReference>
<dbReference type="GO" id="GO:0080044">
    <property type="term" value="F:quercetin 7-O-glucosyltransferase activity"/>
    <property type="evidence" value="ECO:0000318"/>
    <property type="project" value="GO_Central"/>
</dbReference>
<comment type="similarity">
    <text evidence="1 3">Belongs to the UDP-glycosyltransferase family.</text>
</comment>
<dbReference type="RefSeq" id="XP_021842632.2">
    <property type="nucleotide sequence ID" value="XM_021986940.2"/>
</dbReference>
<accession>A0A9R0I4Y1</accession>
<evidence type="ECO:0000313" key="6">
    <source>
        <dbReference type="RefSeq" id="XP_021842632.2"/>
    </source>
</evidence>
<dbReference type="GeneID" id="110782712"/>
<dbReference type="InterPro" id="IPR002213">
    <property type="entry name" value="UDP_glucos_trans"/>
</dbReference>
<keyword evidence="2 3" id="KW-0808">Transferase</keyword>
<dbReference type="EC" id="2.4.1.-" evidence="4"/>